<evidence type="ECO:0000256" key="1">
    <source>
        <dbReference type="ARBA" id="ARBA00004167"/>
    </source>
</evidence>
<evidence type="ECO:0000256" key="7">
    <source>
        <dbReference type="ARBA" id="ARBA00023136"/>
    </source>
</evidence>
<dbReference type="AlphaFoldDB" id="A0ABD0LTX4"/>
<dbReference type="GO" id="GO:0016020">
    <property type="term" value="C:membrane"/>
    <property type="evidence" value="ECO:0007669"/>
    <property type="project" value="UniProtKB-SubCell"/>
</dbReference>
<dbReference type="Proteomes" id="UP001519460">
    <property type="component" value="Unassembled WGS sequence"/>
</dbReference>
<keyword evidence="7 8" id="KW-0472">Membrane</keyword>
<evidence type="ECO:0000256" key="6">
    <source>
        <dbReference type="ARBA" id="ARBA00022989"/>
    </source>
</evidence>
<feature type="transmembrane region" description="Helical" evidence="8">
    <location>
        <begin position="21"/>
        <end position="39"/>
    </location>
</feature>
<name>A0ABD0LTX4_9CAEN</name>
<evidence type="ECO:0000256" key="2">
    <source>
        <dbReference type="ARBA" id="ARBA00007647"/>
    </source>
</evidence>
<dbReference type="GO" id="GO:0016757">
    <property type="term" value="F:glycosyltransferase activity"/>
    <property type="evidence" value="ECO:0007669"/>
    <property type="project" value="UniProtKB-UniRule"/>
</dbReference>
<evidence type="ECO:0000313" key="9">
    <source>
        <dbReference type="EMBL" id="KAK7502516.1"/>
    </source>
</evidence>
<keyword evidence="5 8" id="KW-0812">Transmembrane</keyword>
<reference evidence="9 10" key="1">
    <citation type="journal article" date="2023" name="Sci. Data">
        <title>Genome assembly of the Korean intertidal mud-creeper Batillaria attramentaria.</title>
        <authorList>
            <person name="Patra A.K."/>
            <person name="Ho P.T."/>
            <person name="Jun S."/>
            <person name="Lee S.J."/>
            <person name="Kim Y."/>
            <person name="Won Y.J."/>
        </authorList>
    </citation>
    <scope>NUCLEOTIDE SEQUENCE [LARGE SCALE GENOMIC DNA]</scope>
    <source>
        <strain evidence="9">Wonlab-2016</strain>
    </source>
</reference>
<dbReference type="PANTHER" id="PTHR21461">
    <property type="entry name" value="GLYCOSYLTRANSFERASE FAMILY 92 PROTEIN"/>
    <property type="match status" value="1"/>
</dbReference>
<dbReference type="EC" id="2.4.1.-" evidence="8"/>
<dbReference type="InterPro" id="IPR008166">
    <property type="entry name" value="Glyco_transf_92"/>
</dbReference>
<dbReference type="Pfam" id="PF01697">
    <property type="entry name" value="Glyco_transf_92"/>
    <property type="match status" value="1"/>
</dbReference>
<comment type="subcellular location">
    <subcellularLocation>
        <location evidence="1">Membrane</location>
        <topology evidence="1">Single-pass membrane protein</topology>
    </subcellularLocation>
</comment>
<comment type="caution">
    <text evidence="9">The sequence shown here is derived from an EMBL/GenBank/DDBJ whole genome shotgun (WGS) entry which is preliminary data.</text>
</comment>
<evidence type="ECO:0000256" key="8">
    <source>
        <dbReference type="RuleBase" id="RU366017"/>
    </source>
</evidence>
<sequence>MWPCADHSGTPCLQRQRTKTVAIAAVALSVCFLVFQFVMQHKLDSYRDVMNSKLRFFKAVPGEDTYLYSAIANFHDPEEGKLNIIITAFDGSDINYECCVHLDDKTLLRTPSKLVYGENRATAKRLGQRFSERIHGKPDENKLKKEKQYHCGVSGNLRASHVTLTSSSCPSNTQDYLPIVYPKTVPADGLAICAKVAFGTELDPNVLMEWFEVQRLLGVDHIQLMDLDNPEPIQKVFRYYSDMDFLELLPYELPGPPYGRGLHESTRVFNQFFHDESLPILDCRRRLADYTYIMGVDMDEVLIPAKNQDLKTFIKEQLQSHPNAAGFFFWTQFFLYEWGPVNQDSDVTMFRYLNSTQPRWECYKYIYLTQRVKHATTHTITPVSPYRQYTVPKEEAILHHYRQCPKGWKTCNPPRITDRSILRFKDTLEGRLQKAREATGISPQSLPKN</sequence>
<keyword evidence="4 8" id="KW-0808">Transferase</keyword>
<evidence type="ECO:0000256" key="5">
    <source>
        <dbReference type="ARBA" id="ARBA00022692"/>
    </source>
</evidence>
<protein>
    <recommendedName>
        <fullName evidence="8">Glycosyltransferase family 92 protein</fullName>
        <ecNumber evidence="8">2.4.1.-</ecNumber>
    </recommendedName>
</protein>
<comment type="similarity">
    <text evidence="2 8">Belongs to the glycosyltransferase 92 family.</text>
</comment>
<keyword evidence="3 8" id="KW-0328">Glycosyltransferase</keyword>
<organism evidence="9 10">
    <name type="scientific">Batillaria attramentaria</name>
    <dbReference type="NCBI Taxonomy" id="370345"/>
    <lineage>
        <taxon>Eukaryota</taxon>
        <taxon>Metazoa</taxon>
        <taxon>Spiralia</taxon>
        <taxon>Lophotrochozoa</taxon>
        <taxon>Mollusca</taxon>
        <taxon>Gastropoda</taxon>
        <taxon>Caenogastropoda</taxon>
        <taxon>Sorbeoconcha</taxon>
        <taxon>Cerithioidea</taxon>
        <taxon>Batillariidae</taxon>
        <taxon>Batillaria</taxon>
    </lineage>
</organism>
<accession>A0ABD0LTX4</accession>
<keyword evidence="6 8" id="KW-1133">Transmembrane helix</keyword>
<evidence type="ECO:0000256" key="3">
    <source>
        <dbReference type="ARBA" id="ARBA00022676"/>
    </source>
</evidence>
<evidence type="ECO:0000313" key="10">
    <source>
        <dbReference type="Proteomes" id="UP001519460"/>
    </source>
</evidence>
<dbReference type="EMBL" id="JACVVK020000025">
    <property type="protein sequence ID" value="KAK7502516.1"/>
    <property type="molecule type" value="Genomic_DNA"/>
</dbReference>
<gene>
    <name evidence="9" type="ORF">BaRGS_00006091</name>
</gene>
<evidence type="ECO:0000256" key="4">
    <source>
        <dbReference type="ARBA" id="ARBA00022679"/>
    </source>
</evidence>
<keyword evidence="10" id="KW-1185">Reference proteome</keyword>
<proteinExistence type="inferred from homology"/>
<dbReference type="PANTHER" id="PTHR21461:SF69">
    <property type="entry name" value="GLYCOSYLTRANSFERASE FAMILY 92 PROTEIN"/>
    <property type="match status" value="1"/>
</dbReference>